<dbReference type="Pfam" id="PF04075">
    <property type="entry name" value="F420H2_quin_red"/>
    <property type="match status" value="1"/>
</dbReference>
<name>A0ABS1W1E9_9ACTN</name>
<evidence type="ECO:0000313" key="3">
    <source>
        <dbReference type="Proteomes" id="UP000598996"/>
    </source>
</evidence>
<dbReference type="EMBL" id="JAENHO010000014">
    <property type="protein sequence ID" value="MBL7260517.1"/>
    <property type="molecule type" value="Genomic_DNA"/>
</dbReference>
<reference evidence="2 3" key="1">
    <citation type="submission" date="2021-01" db="EMBL/GenBank/DDBJ databases">
        <title>Actinoplanes sp. nov. LDG1-01 isolated from lichen.</title>
        <authorList>
            <person name="Saeng-In P."/>
            <person name="Phongsopitanun W."/>
            <person name="Kanchanasin P."/>
            <person name="Yuki M."/>
            <person name="Kudo T."/>
            <person name="Ohkuma M."/>
            <person name="Tanasupawat S."/>
        </authorList>
    </citation>
    <scope>NUCLEOTIDE SEQUENCE [LARGE SCALE GENOMIC DNA]</scope>
    <source>
        <strain evidence="2 3">LDG1-01</strain>
    </source>
</reference>
<organism evidence="2 3">
    <name type="scientific">Paractinoplanes lichenicola</name>
    <dbReference type="NCBI Taxonomy" id="2802976"/>
    <lineage>
        <taxon>Bacteria</taxon>
        <taxon>Bacillati</taxon>
        <taxon>Actinomycetota</taxon>
        <taxon>Actinomycetes</taxon>
        <taxon>Micromonosporales</taxon>
        <taxon>Micromonosporaceae</taxon>
        <taxon>Paractinoplanes</taxon>
    </lineage>
</organism>
<keyword evidence="3" id="KW-1185">Reference proteome</keyword>
<gene>
    <name evidence="2" type="ORF">JKJ07_40110</name>
</gene>
<protein>
    <submittedName>
        <fullName evidence="2">Nitroreductase family deazaflavin-dependent oxidoreductase</fullName>
    </submittedName>
</protein>
<accession>A0ABS1W1E9</accession>
<feature type="region of interest" description="Disordered" evidence="1">
    <location>
        <begin position="1"/>
        <end position="20"/>
    </location>
</feature>
<evidence type="ECO:0000313" key="2">
    <source>
        <dbReference type="EMBL" id="MBL7260517.1"/>
    </source>
</evidence>
<evidence type="ECO:0000256" key="1">
    <source>
        <dbReference type="SAM" id="MobiDB-lite"/>
    </source>
</evidence>
<dbReference type="InterPro" id="IPR004378">
    <property type="entry name" value="F420H2_quin_Rdtase"/>
</dbReference>
<sequence>MSFDTPNGTRGVPLPGADQVRQHNERVIAGVRAGGMPGMNMLVLITTGRRSGARRQTPVGYFAESSGTFLVVAGAGDAARNPD</sequence>
<comment type="caution">
    <text evidence="2">The sequence shown here is derived from an EMBL/GenBank/DDBJ whole genome shotgun (WGS) entry which is preliminary data.</text>
</comment>
<proteinExistence type="predicted"/>
<dbReference type="InterPro" id="IPR012349">
    <property type="entry name" value="Split_barrel_FMN-bd"/>
</dbReference>
<dbReference type="Proteomes" id="UP000598996">
    <property type="component" value="Unassembled WGS sequence"/>
</dbReference>
<dbReference type="Gene3D" id="2.30.110.10">
    <property type="entry name" value="Electron Transport, Fmn-binding Protein, Chain A"/>
    <property type="match status" value="1"/>
</dbReference>